<dbReference type="GO" id="GO:0009039">
    <property type="term" value="F:urease activity"/>
    <property type="evidence" value="ECO:0007669"/>
    <property type="project" value="UniProtKB-UniRule"/>
</dbReference>
<comment type="pathway">
    <text evidence="3">Nitrogen metabolism; urea degradation; CO(2) and NH(3) from urea (urease route): step 1/1.</text>
</comment>
<comment type="caution">
    <text evidence="6">The sequence shown here is derived from an EMBL/GenBank/DDBJ whole genome shotgun (WGS) entry which is preliminary data.</text>
</comment>
<evidence type="ECO:0000256" key="1">
    <source>
        <dbReference type="ARBA" id="ARBA00022801"/>
    </source>
</evidence>
<dbReference type="UniPathway" id="UPA00258">
    <property type="reaction ID" value="UER00370"/>
</dbReference>
<dbReference type="AlphaFoldDB" id="A0A7X9WGN8"/>
<gene>
    <name evidence="3" type="primary">ureB</name>
    <name evidence="7" type="ORF">EQ811_06640</name>
    <name evidence="6" type="ORF">HHM13_10400</name>
    <name evidence="5" type="ORF">HHM24_10470</name>
</gene>
<evidence type="ECO:0000313" key="7">
    <source>
        <dbReference type="EMBL" id="TBW76542.1"/>
    </source>
</evidence>
<keyword evidence="3" id="KW-0963">Cytoplasm</keyword>
<comment type="subunit">
    <text evidence="3">Heterotrimer of UreA (gamma), UreB (beta) and UreC (alpha) subunits. Three heterotrimers associate to form the active enzyme.</text>
</comment>
<dbReference type="Proteomes" id="UP000550736">
    <property type="component" value="Unassembled WGS sequence"/>
</dbReference>
<evidence type="ECO:0000256" key="3">
    <source>
        <dbReference type="HAMAP-Rule" id="MF_01954"/>
    </source>
</evidence>
<keyword evidence="9" id="KW-1185">Reference proteome</keyword>
<protein>
    <recommendedName>
        <fullName evidence="3">Urease subunit beta</fullName>
        <ecNumber evidence="3">3.5.1.5</ecNumber>
    </recommendedName>
    <alternativeName>
        <fullName evidence="3">Urea amidohydrolase subunit beta</fullName>
    </alternativeName>
</protein>
<dbReference type="NCBIfam" id="TIGR00192">
    <property type="entry name" value="urease_beta"/>
    <property type="match status" value="1"/>
</dbReference>
<feature type="region of interest" description="Disordered" evidence="4">
    <location>
        <begin position="107"/>
        <end position="135"/>
    </location>
</feature>
<dbReference type="Gene3D" id="2.10.150.10">
    <property type="entry name" value="Urease, beta subunit"/>
    <property type="match status" value="1"/>
</dbReference>
<comment type="subcellular location">
    <subcellularLocation>
        <location evidence="3">Cytoplasm</location>
    </subcellularLocation>
</comment>
<dbReference type="GO" id="GO:0035550">
    <property type="term" value="C:urease complex"/>
    <property type="evidence" value="ECO:0007669"/>
    <property type="project" value="InterPro"/>
</dbReference>
<comment type="similarity">
    <text evidence="3">Belongs to the urease beta subunit family.</text>
</comment>
<dbReference type="EC" id="3.5.1.5" evidence="3"/>
<dbReference type="NCBIfam" id="NF009682">
    <property type="entry name" value="PRK13203.1"/>
    <property type="match status" value="1"/>
</dbReference>
<proteinExistence type="inferred from homology"/>
<evidence type="ECO:0000256" key="4">
    <source>
        <dbReference type="SAM" id="MobiDB-lite"/>
    </source>
</evidence>
<organism evidence="6 10">
    <name type="scientific">Staphylococcus capitis</name>
    <dbReference type="NCBI Taxonomy" id="29388"/>
    <lineage>
        <taxon>Bacteria</taxon>
        <taxon>Bacillati</taxon>
        <taxon>Bacillota</taxon>
        <taxon>Bacilli</taxon>
        <taxon>Bacillales</taxon>
        <taxon>Staphylococcaceae</taxon>
        <taxon>Staphylococcus</taxon>
    </lineage>
</organism>
<dbReference type="FunFam" id="2.10.150.10:FF:000001">
    <property type="entry name" value="Urease subunit beta"/>
    <property type="match status" value="1"/>
</dbReference>
<evidence type="ECO:0000313" key="5">
    <source>
        <dbReference type="EMBL" id="NMK55140.1"/>
    </source>
</evidence>
<dbReference type="Proteomes" id="UP000538955">
    <property type="component" value="Unassembled WGS sequence"/>
</dbReference>
<evidence type="ECO:0000313" key="10">
    <source>
        <dbReference type="Proteomes" id="UP000550736"/>
    </source>
</evidence>
<dbReference type="PANTHER" id="PTHR33569:SF1">
    <property type="entry name" value="UREASE"/>
    <property type="match status" value="1"/>
</dbReference>
<sequence length="135" mass="15072">MIPGEIKVKSTEIEINKHHPETVIEVKNTGDRPIQVGSHFHFFEANKALAFDREKAYGKHLDIPAGAAVRFEPGDEKEVQLVEYAGHRKIFGFRGLVNGDIDEERVYRPTGKNDENAGIFGDEGEQNANKKGGKQ</sequence>
<evidence type="ECO:0000256" key="2">
    <source>
        <dbReference type="ARBA" id="ARBA00047778"/>
    </source>
</evidence>
<dbReference type="Pfam" id="PF00699">
    <property type="entry name" value="Urease_beta"/>
    <property type="match status" value="1"/>
</dbReference>
<reference evidence="7 8" key="1">
    <citation type="journal article" date="2019" name="Sci. Transl. Med.">
        <title>Quorum sensing between bacterial species on the skin protects against epidermal injury in atopic dermatitis.</title>
        <authorList>
            <person name="Williams M.R."/>
        </authorList>
    </citation>
    <scope>NUCLEOTIDE SEQUENCE [LARGE SCALE GENOMIC DNA]</scope>
    <source>
        <strain evidence="7 8">H8</strain>
    </source>
</reference>
<reference evidence="9 10" key="2">
    <citation type="submission" date="2020-04" db="EMBL/GenBank/DDBJ databases">
        <title>The Epidemiology and Molecular Characteristics of Linezolid-Resistant Staphylococcus capitis in Huashan Hospital, Shanghai.</title>
        <authorList>
            <person name="Ding L."/>
            <person name="Li P."/>
            <person name="Yang Y."/>
            <person name="Lin D."/>
            <person name="Xu X."/>
        </authorList>
    </citation>
    <scope>NUCLEOTIDE SEQUENCE [LARGE SCALE GENOMIC DNA]</scope>
    <source>
        <strain evidence="6 10">12-86</strain>
        <strain evidence="5 9">17-84</strain>
    </source>
</reference>
<evidence type="ECO:0000313" key="8">
    <source>
        <dbReference type="Proteomes" id="UP000291949"/>
    </source>
</evidence>
<dbReference type="InterPro" id="IPR002019">
    <property type="entry name" value="Urease_beta-like"/>
</dbReference>
<dbReference type="HAMAP" id="MF_01954">
    <property type="entry name" value="Urease_beta"/>
    <property type="match status" value="1"/>
</dbReference>
<accession>A0A7X9WGN8</accession>
<evidence type="ECO:0000313" key="6">
    <source>
        <dbReference type="EMBL" id="NMK98470.1"/>
    </source>
</evidence>
<dbReference type="EMBL" id="JABBLX010000044">
    <property type="protein sequence ID" value="NMK98470.1"/>
    <property type="molecule type" value="Genomic_DNA"/>
</dbReference>
<dbReference type="RefSeq" id="WP_023351289.1">
    <property type="nucleotide sequence ID" value="NZ_AP014956.1"/>
</dbReference>
<dbReference type="GeneID" id="93668810"/>
<dbReference type="CDD" id="cd00407">
    <property type="entry name" value="Urease_beta"/>
    <property type="match status" value="1"/>
</dbReference>
<keyword evidence="1 3" id="KW-0378">Hydrolase</keyword>
<dbReference type="InterPro" id="IPR050069">
    <property type="entry name" value="Urease_subunit"/>
</dbReference>
<name>A0A7X9WGN8_STACP</name>
<dbReference type="InterPro" id="IPR036461">
    <property type="entry name" value="Urease_betasu_sf"/>
</dbReference>
<evidence type="ECO:0000313" key="9">
    <source>
        <dbReference type="Proteomes" id="UP000538955"/>
    </source>
</evidence>
<dbReference type="GO" id="GO:0043419">
    <property type="term" value="P:urea catabolic process"/>
    <property type="evidence" value="ECO:0007669"/>
    <property type="project" value="UniProtKB-UniRule"/>
</dbReference>
<dbReference type="EMBL" id="JABBMI010000080">
    <property type="protein sequence ID" value="NMK55140.1"/>
    <property type="molecule type" value="Genomic_DNA"/>
</dbReference>
<dbReference type="SUPFAM" id="SSF51278">
    <property type="entry name" value="Urease, beta-subunit"/>
    <property type="match status" value="1"/>
</dbReference>
<comment type="catalytic activity">
    <reaction evidence="2 3">
        <text>urea + 2 H2O + H(+) = hydrogencarbonate + 2 NH4(+)</text>
        <dbReference type="Rhea" id="RHEA:20557"/>
        <dbReference type="ChEBI" id="CHEBI:15377"/>
        <dbReference type="ChEBI" id="CHEBI:15378"/>
        <dbReference type="ChEBI" id="CHEBI:16199"/>
        <dbReference type="ChEBI" id="CHEBI:17544"/>
        <dbReference type="ChEBI" id="CHEBI:28938"/>
        <dbReference type="EC" id="3.5.1.5"/>
    </reaction>
</comment>
<dbReference type="EMBL" id="SCHC01000002">
    <property type="protein sequence ID" value="TBW76542.1"/>
    <property type="molecule type" value="Genomic_DNA"/>
</dbReference>
<dbReference type="PANTHER" id="PTHR33569">
    <property type="entry name" value="UREASE"/>
    <property type="match status" value="1"/>
</dbReference>
<dbReference type="Proteomes" id="UP000291949">
    <property type="component" value="Unassembled WGS sequence"/>
</dbReference>